<evidence type="ECO:0008006" key="4">
    <source>
        <dbReference type="Google" id="ProtNLM"/>
    </source>
</evidence>
<dbReference type="Proteomes" id="UP001373496">
    <property type="component" value="Unassembled WGS sequence"/>
</dbReference>
<organism evidence="2 3">
    <name type="scientific">Klenkia terrae</name>
    <dbReference type="NCBI Taxonomy" id="1052259"/>
    <lineage>
        <taxon>Bacteria</taxon>
        <taxon>Bacillati</taxon>
        <taxon>Actinomycetota</taxon>
        <taxon>Actinomycetes</taxon>
        <taxon>Geodermatophilales</taxon>
        <taxon>Geodermatophilaceae</taxon>
        <taxon>Klenkia</taxon>
    </lineage>
</organism>
<proteinExistence type="predicted"/>
<comment type="caution">
    <text evidence="2">The sequence shown here is derived from an EMBL/GenBank/DDBJ whole genome shotgun (WGS) entry which is preliminary data.</text>
</comment>
<evidence type="ECO:0000313" key="3">
    <source>
        <dbReference type="Proteomes" id="UP001373496"/>
    </source>
</evidence>
<evidence type="ECO:0000313" key="2">
    <source>
        <dbReference type="EMBL" id="MEI4279141.1"/>
    </source>
</evidence>
<keyword evidence="1" id="KW-0472">Membrane</keyword>
<reference evidence="2 3" key="1">
    <citation type="submission" date="2024-03" db="EMBL/GenBank/DDBJ databases">
        <title>Draft genome sequence of Klenkia terrae.</title>
        <authorList>
            <person name="Duangmal K."/>
            <person name="Chantavorakit T."/>
        </authorList>
    </citation>
    <scope>NUCLEOTIDE SEQUENCE [LARGE SCALE GENOMIC DNA]</scope>
    <source>
        <strain evidence="2 3">JCM 17786</strain>
    </source>
</reference>
<evidence type="ECO:0000256" key="1">
    <source>
        <dbReference type="SAM" id="Phobius"/>
    </source>
</evidence>
<keyword evidence="1" id="KW-1133">Transmembrane helix</keyword>
<dbReference type="RefSeq" id="WP_336392341.1">
    <property type="nucleotide sequence ID" value="NZ_JBAPLV010000011.1"/>
</dbReference>
<gene>
    <name evidence="2" type="ORF">UXQ13_11765</name>
</gene>
<accession>A0ABU8E665</accession>
<feature type="transmembrane region" description="Helical" evidence="1">
    <location>
        <begin position="20"/>
        <end position="45"/>
    </location>
</feature>
<keyword evidence="3" id="KW-1185">Reference proteome</keyword>
<feature type="transmembrane region" description="Helical" evidence="1">
    <location>
        <begin position="51"/>
        <end position="74"/>
    </location>
</feature>
<protein>
    <recommendedName>
        <fullName evidence="4">Integral membrane protein</fullName>
    </recommendedName>
</protein>
<dbReference type="EMBL" id="JBAPLV010000011">
    <property type="protein sequence ID" value="MEI4279141.1"/>
    <property type="molecule type" value="Genomic_DNA"/>
</dbReference>
<sequence>MPPSPDPAVTGRRSILVRVLGGVGVLGMASPLIWVVALAVMWFVARDQLDGGLVFTVFGTTLLAMVVGVLLFGLADRLDQRGKAPAGEDDAASELP</sequence>
<name>A0ABU8E665_9ACTN</name>
<keyword evidence="1" id="KW-0812">Transmembrane</keyword>